<dbReference type="InterPro" id="IPR010982">
    <property type="entry name" value="Lambda_DNA-bd_dom_sf"/>
</dbReference>
<dbReference type="EMBL" id="CAUZMB010000009">
    <property type="protein sequence ID" value="CAK1251241.1"/>
    <property type="molecule type" value="Genomic_DNA"/>
</dbReference>
<evidence type="ECO:0000313" key="3">
    <source>
        <dbReference type="Proteomes" id="UP001314166"/>
    </source>
</evidence>
<feature type="domain" description="HTH cro/C1-type" evidence="1">
    <location>
        <begin position="21"/>
        <end position="63"/>
    </location>
</feature>
<dbReference type="InterPro" id="IPR001387">
    <property type="entry name" value="Cro/C1-type_HTH"/>
</dbReference>
<dbReference type="Gene3D" id="1.10.260.40">
    <property type="entry name" value="lambda repressor-like DNA-binding domains"/>
    <property type="match status" value="1"/>
</dbReference>
<gene>
    <name evidence="2" type="ORF">R55214_HHFBAMCI_01323</name>
</gene>
<keyword evidence="3" id="KW-1185">Reference proteome</keyword>
<evidence type="ECO:0000259" key="1">
    <source>
        <dbReference type="PROSITE" id="PS50943"/>
    </source>
</evidence>
<evidence type="ECO:0000313" key="2">
    <source>
        <dbReference type="EMBL" id="CAK1251241.1"/>
    </source>
</evidence>
<organism evidence="2 3">
    <name type="scientific">Fructobacillus evanidus</name>
    <dbReference type="NCBI Taxonomy" id="3064281"/>
    <lineage>
        <taxon>Bacteria</taxon>
        <taxon>Bacillati</taxon>
        <taxon>Bacillota</taxon>
        <taxon>Bacilli</taxon>
        <taxon>Lactobacillales</taxon>
        <taxon>Lactobacillaceae</taxon>
        <taxon>Fructobacillus</taxon>
    </lineage>
</organism>
<proteinExistence type="predicted"/>
<accession>A0ABM9MZM0</accession>
<dbReference type="RefSeq" id="WP_338344521.1">
    <property type="nucleotide sequence ID" value="NZ_CAUZLM010000008.1"/>
</dbReference>
<sequence>MDIKQKIEILFKSDLSGYAIAKQSGVNQAVVSKLMNGQREIGKLSLDSAQKLADLYDERINEVELPDNYKVIREVMRHEFKEILESQLDLYREDPNGDDKLVFNYLHGEFLKVLSDNQAIFEMAEYANSMVEPVQQMIDEL</sequence>
<dbReference type="Proteomes" id="UP001314166">
    <property type="component" value="Unassembled WGS sequence"/>
</dbReference>
<dbReference type="SUPFAM" id="SSF47413">
    <property type="entry name" value="lambda repressor-like DNA-binding domains"/>
    <property type="match status" value="1"/>
</dbReference>
<comment type="caution">
    <text evidence="2">The sequence shown here is derived from an EMBL/GenBank/DDBJ whole genome shotgun (WGS) entry which is preliminary data.</text>
</comment>
<protein>
    <recommendedName>
        <fullName evidence="1">HTH cro/C1-type domain-containing protein</fullName>
    </recommendedName>
</protein>
<dbReference type="PROSITE" id="PS50943">
    <property type="entry name" value="HTH_CROC1"/>
    <property type="match status" value="1"/>
</dbReference>
<reference evidence="2 3" key="1">
    <citation type="submission" date="2023-10" db="EMBL/GenBank/DDBJ databases">
        <authorList>
            <person name="Botero Cardona J."/>
        </authorList>
    </citation>
    <scope>NUCLEOTIDE SEQUENCE [LARGE SCALE GENOMIC DNA]</scope>
    <source>
        <strain evidence="2 3">R-55214</strain>
    </source>
</reference>
<name>A0ABM9MZM0_9LACO</name>